<gene>
    <name evidence="1" type="ORF">ACOLOM_LOCUS13129</name>
</gene>
<comment type="caution">
    <text evidence="1">The sequence shown here is derived from an EMBL/GenBank/DDBJ whole genome shotgun (WGS) entry which is preliminary data.</text>
</comment>
<feature type="non-terminal residue" evidence="1">
    <location>
        <position position="1"/>
    </location>
</feature>
<protein>
    <submittedName>
        <fullName evidence="1">15211_t:CDS:1</fullName>
    </submittedName>
</protein>
<keyword evidence="2" id="KW-1185">Reference proteome</keyword>
<organism evidence="1 2">
    <name type="scientific">Acaulospora colombiana</name>
    <dbReference type="NCBI Taxonomy" id="27376"/>
    <lineage>
        <taxon>Eukaryota</taxon>
        <taxon>Fungi</taxon>
        <taxon>Fungi incertae sedis</taxon>
        <taxon>Mucoromycota</taxon>
        <taxon>Glomeromycotina</taxon>
        <taxon>Glomeromycetes</taxon>
        <taxon>Diversisporales</taxon>
        <taxon>Acaulosporaceae</taxon>
        <taxon>Acaulospora</taxon>
    </lineage>
</organism>
<dbReference type="Proteomes" id="UP000789525">
    <property type="component" value="Unassembled WGS sequence"/>
</dbReference>
<sequence length="182" mass="19983">ADSVGAAGEYSKKGEGKYGQRMTLPSVEDDTVDLEMTFGMVRSQDSCFNISHCQKHGHELVAAASLRPKDGIVGQDAIEYVAQALDVPLYRRVIEGSAVEMGNEYGTRAGIRESVDQSVPGDETEDLFYLLQDVIVCKSQISYRCFIDPFRRTTPTSKASLLVPFFHEDPPEDNGAVADDLN</sequence>
<reference evidence="1" key="1">
    <citation type="submission" date="2021-06" db="EMBL/GenBank/DDBJ databases">
        <authorList>
            <person name="Kallberg Y."/>
            <person name="Tangrot J."/>
            <person name="Rosling A."/>
        </authorList>
    </citation>
    <scope>NUCLEOTIDE SEQUENCE</scope>
    <source>
        <strain evidence="1">CL356</strain>
    </source>
</reference>
<name>A0ACA9QRZ6_9GLOM</name>
<evidence type="ECO:0000313" key="1">
    <source>
        <dbReference type="EMBL" id="CAG8759493.1"/>
    </source>
</evidence>
<evidence type="ECO:0000313" key="2">
    <source>
        <dbReference type="Proteomes" id="UP000789525"/>
    </source>
</evidence>
<proteinExistence type="predicted"/>
<dbReference type="EMBL" id="CAJVPT010057962">
    <property type="protein sequence ID" value="CAG8759493.1"/>
    <property type="molecule type" value="Genomic_DNA"/>
</dbReference>
<accession>A0ACA9QRZ6</accession>